<dbReference type="RefSeq" id="XP_075086131.1">
    <property type="nucleotide sequence ID" value="XM_075230030.1"/>
</dbReference>
<gene>
    <name evidence="2" type="primary">LOC142168863</name>
</gene>
<dbReference type="Proteomes" id="UP000790787">
    <property type="component" value="Chromosome 14"/>
</dbReference>
<keyword evidence="1" id="KW-1185">Reference proteome</keyword>
<evidence type="ECO:0000313" key="1">
    <source>
        <dbReference type="Proteomes" id="UP000790787"/>
    </source>
</evidence>
<evidence type="ECO:0000313" key="2">
    <source>
        <dbReference type="RefSeq" id="XP_075086131.1"/>
    </source>
</evidence>
<reference evidence="1" key="1">
    <citation type="journal article" date="2014" name="Nat. Commun.">
        <title>The tobacco genome sequence and its comparison with those of tomato and potato.</title>
        <authorList>
            <person name="Sierro N."/>
            <person name="Battey J.N."/>
            <person name="Ouadi S."/>
            <person name="Bakaher N."/>
            <person name="Bovet L."/>
            <person name="Willig A."/>
            <person name="Goepfert S."/>
            <person name="Peitsch M.C."/>
            <person name="Ivanov N.V."/>
        </authorList>
    </citation>
    <scope>NUCLEOTIDE SEQUENCE [LARGE SCALE GENOMIC DNA]</scope>
</reference>
<reference evidence="2" key="2">
    <citation type="submission" date="2025-08" db="UniProtKB">
        <authorList>
            <consortium name="RefSeq"/>
        </authorList>
    </citation>
    <scope>IDENTIFICATION</scope>
    <source>
        <tissue evidence="2">Leaf</tissue>
    </source>
</reference>
<protein>
    <submittedName>
        <fullName evidence="2">Mitochondrial protein AtMg00860</fullName>
    </submittedName>
</protein>
<proteinExistence type="predicted"/>
<organism evidence="1 2">
    <name type="scientific">Nicotiana tabacum</name>
    <name type="common">Common tobacco</name>
    <dbReference type="NCBI Taxonomy" id="4097"/>
    <lineage>
        <taxon>Eukaryota</taxon>
        <taxon>Viridiplantae</taxon>
        <taxon>Streptophyta</taxon>
        <taxon>Embryophyta</taxon>
        <taxon>Tracheophyta</taxon>
        <taxon>Spermatophyta</taxon>
        <taxon>Magnoliopsida</taxon>
        <taxon>eudicotyledons</taxon>
        <taxon>Gunneridae</taxon>
        <taxon>Pentapetalae</taxon>
        <taxon>asterids</taxon>
        <taxon>lamiids</taxon>
        <taxon>Solanales</taxon>
        <taxon>Solanaceae</taxon>
        <taxon>Nicotianoideae</taxon>
        <taxon>Nicotianeae</taxon>
        <taxon>Nicotiana</taxon>
    </lineage>
</organism>
<accession>A0AC58SMC6</accession>
<name>A0AC58SMC6_TOBAC</name>
<sequence>MSFGLTNSPSSFQGLMNHIFEKHLRKFIRVFFDDILIYIKNLADHLEHLKITFDLLVQHQLLAKRSKCVLAARRVEYLGHYIAPNGVSTDPMKIEVVQSWPEPKFVSHLRGFLGLAGYYRRFIKGYGILSKPLSDLLKNDGFRWSEEAISSFEQLKRALITAPVLALPDFSSTFVVETDACDVGIVAVLRQDR</sequence>